<evidence type="ECO:0000313" key="2">
    <source>
        <dbReference type="Proteomes" id="UP000516415"/>
    </source>
</evidence>
<dbReference type="EMBL" id="MT740307">
    <property type="protein sequence ID" value="QNR53794.1"/>
    <property type="molecule type" value="Genomic_DNA"/>
</dbReference>
<protein>
    <submittedName>
        <fullName evidence="1">Uncharacterized protein</fullName>
    </submittedName>
</protein>
<accession>A0A7H0XFK4</accession>
<organism evidence="1 2">
    <name type="scientific">Pseudomonas phage phiK7A1</name>
    <dbReference type="NCBI Taxonomy" id="2759194"/>
    <lineage>
        <taxon>Viruses</taxon>
        <taxon>Duplodnaviria</taxon>
        <taxon>Heunggongvirae</taxon>
        <taxon>Uroviricota</taxon>
        <taxon>Caudoviricetes</taxon>
        <taxon>Vandenendeviridae</taxon>
        <taxon>Gorskivirinae</taxon>
        <taxon>Torinovirus</taxon>
        <taxon>Torinovirus K7A1</taxon>
    </lineage>
</organism>
<sequence>MKYIAYTLLFFMCLSAGAAVAHYSLPEKARMSEEKAHNLLHKKYRVMGYQHSEEKK</sequence>
<gene>
    <name evidence="1" type="ORF">phiK7A1_004c</name>
</gene>
<reference evidence="1 2" key="1">
    <citation type="submission" date="2020-07" db="EMBL/GenBank/DDBJ databases">
        <authorList>
            <person name="Martino G."/>
            <person name="Holtappels D."/>
            <person name="Wagemans J."/>
            <person name="Lavigne R."/>
            <person name="Turina M."/>
            <person name="Ciuffo M."/>
        </authorList>
    </citation>
    <scope>NUCLEOTIDE SEQUENCE [LARGE SCALE GENOMIC DNA]</scope>
</reference>
<dbReference type="Proteomes" id="UP000516415">
    <property type="component" value="Segment"/>
</dbReference>
<proteinExistence type="predicted"/>
<keyword evidence="2" id="KW-1185">Reference proteome</keyword>
<evidence type="ECO:0000313" key="1">
    <source>
        <dbReference type="EMBL" id="QNR53794.1"/>
    </source>
</evidence>
<name>A0A7H0XFK4_9CAUD</name>